<accession>A0A1H4EHP9</accession>
<feature type="transmembrane region" description="Helical" evidence="7">
    <location>
        <begin position="121"/>
        <end position="142"/>
    </location>
</feature>
<name>A0A1H4EHP9_9BACT</name>
<dbReference type="Proteomes" id="UP000199656">
    <property type="component" value="Unassembled WGS sequence"/>
</dbReference>
<dbReference type="EMBL" id="FNRL01000018">
    <property type="protein sequence ID" value="SEA84387.1"/>
    <property type="molecule type" value="Genomic_DNA"/>
</dbReference>
<evidence type="ECO:0000256" key="1">
    <source>
        <dbReference type="ARBA" id="ARBA00004651"/>
    </source>
</evidence>
<dbReference type="RefSeq" id="WP_089763442.1">
    <property type="nucleotide sequence ID" value="NZ_BKAT01000031.1"/>
</dbReference>
<keyword evidence="9" id="KW-1185">Reference proteome</keyword>
<dbReference type="STRING" id="408074.SAMN05660909_03737"/>
<reference evidence="9" key="1">
    <citation type="submission" date="2016-10" db="EMBL/GenBank/DDBJ databases">
        <authorList>
            <person name="Varghese N."/>
            <person name="Submissions S."/>
        </authorList>
    </citation>
    <scope>NUCLEOTIDE SEQUENCE [LARGE SCALE GENOMIC DNA]</scope>
    <source>
        <strain evidence="9">DSM 23920</strain>
    </source>
</reference>
<evidence type="ECO:0000313" key="9">
    <source>
        <dbReference type="Proteomes" id="UP000199656"/>
    </source>
</evidence>
<dbReference type="GO" id="GO:0005886">
    <property type="term" value="C:plasma membrane"/>
    <property type="evidence" value="ECO:0007669"/>
    <property type="project" value="UniProtKB-SubCell"/>
</dbReference>
<keyword evidence="4 7" id="KW-0812">Transmembrane</keyword>
<gene>
    <name evidence="8" type="ORF">SAMN05660909_03737</name>
</gene>
<comment type="similarity">
    <text evidence="2">Belongs to the DoxX family.</text>
</comment>
<evidence type="ECO:0000256" key="7">
    <source>
        <dbReference type="SAM" id="Phobius"/>
    </source>
</evidence>
<organism evidence="8 9">
    <name type="scientific">Chitinophaga terrae</name>
    <name type="common">ex Kim and Jung 2007</name>
    <dbReference type="NCBI Taxonomy" id="408074"/>
    <lineage>
        <taxon>Bacteria</taxon>
        <taxon>Pseudomonadati</taxon>
        <taxon>Bacteroidota</taxon>
        <taxon>Chitinophagia</taxon>
        <taxon>Chitinophagales</taxon>
        <taxon>Chitinophagaceae</taxon>
        <taxon>Chitinophaga</taxon>
    </lineage>
</organism>
<dbReference type="InterPro" id="IPR051907">
    <property type="entry name" value="DoxX-like_oxidoreductase"/>
</dbReference>
<dbReference type="AlphaFoldDB" id="A0A1H4EHP9"/>
<keyword evidence="3" id="KW-1003">Cell membrane</keyword>
<evidence type="ECO:0000313" key="8">
    <source>
        <dbReference type="EMBL" id="SEA84387.1"/>
    </source>
</evidence>
<sequence>MNKILALPASESRDLTSLAARLALGIVLFPHGAQKLLGWFGGFGYQASMEYFTKTVGLPAIIGFAVIVIEFAMPILLVLGWFTRISALLILVIMVGIIITVQHDYFFMNWFGMQKGEGMEFFLLAIGLSIVCFLQGAGKYGIDYCTKMKNHEK</sequence>
<evidence type="ECO:0000256" key="6">
    <source>
        <dbReference type="ARBA" id="ARBA00023136"/>
    </source>
</evidence>
<comment type="subcellular location">
    <subcellularLocation>
        <location evidence="1">Cell membrane</location>
        <topology evidence="1">Multi-pass membrane protein</topology>
    </subcellularLocation>
</comment>
<keyword evidence="5 7" id="KW-1133">Transmembrane helix</keyword>
<evidence type="ECO:0000256" key="3">
    <source>
        <dbReference type="ARBA" id="ARBA00022475"/>
    </source>
</evidence>
<keyword evidence="6 7" id="KW-0472">Membrane</keyword>
<feature type="transmembrane region" description="Helical" evidence="7">
    <location>
        <begin position="85"/>
        <end position="101"/>
    </location>
</feature>
<dbReference type="InterPro" id="IPR032808">
    <property type="entry name" value="DoxX"/>
</dbReference>
<dbReference type="OrthoDB" id="346004at2"/>
<evidence type="ECO:0000256" key="2">
    <source>
        <dbReference type="ARBA" id="ARBA00006679"/>
    </source>
</evidence>
<dbReference type="PANTHER" id="PTHR33452:SF1">
    <property type="entry name" value="INNER MEMBRANE PROTEIN YPHA-RELATED"/>
    <property type="match status" value="1"/>
</dbReference>
<dbReference type="Pfam" id="PF07681">
    <property type="entry name" value="DoxX"/>
    <property type="match status" value="1"/>
</dbReference>
<evidence type="ECO:0000256" key="5">
    <source>
        <dbReference type="ARBA" id="ARBA00022989"/>
    </source>
</evidence>
<dbReference type="PANTHER" id="PTHR33452">
    <property type="entry name" value="OXIDOREDUCTASE CATD-RELATED"/>
    <property type="match status" value="1"/>
</dbReference>
<feature type="transmembrane region" description="Helical" evidence="7">
    <location>
        <begin position="56"/>
        <end position="78"/>
    </location>
</feature>
<proteinExistence type="inferred from homology"/>
<protein>
    <submittedName>
        <fullName evidence="8">Putative oxidoreductase</fullName>
    </submittedName>
</protein>
<evidence type="ECO:0000256" key="4">
    <source>
        <dbReference type="ARBA" id="ARBA00022692"/>
    </source>
</evidence>